<dbReference type="InterPro" id="IPR032675">
    <property type="entry name" value="LRR_dom_sf"/>
</dbReference>
<dbReference type="PROSITE" id="PS51082">
    <property type="entry name" value="WH2"/>
    <property type="match status" value="1"/>
</dbReference>
<evidence type="ECO:0000313" key="7">
    <source>
        <dbReference type="Proteomes" id="UP001652741"/>
    </source>
</evidence>
<protein>
    <submittedName>
        <fullName evidence="8">Leiomodin-1 isoform X1</fullName>
    </submittedName>
</protein>
<feature type="domain" description="WH2" evidence="6">
    <location>
        <begin position="722"/>
        <end position="741"/>
    </location>
</feature>
<evidence type="ECO:0000256" key="5">
    <source>
        <dbReference type="SAM" id="MobiDB-lite"/>
    </source>
</evidence>
<feature type="compositionally biased region" description="Basic and acidic residues" evidence="5">
    <location>
        <begin position="223"/>
        <end position="235"/>
    </location>
</feature>
<feature type="compositionally biased region" description="Basic and acidic residues" evidence="5">
    <location>
        <begin position="716"/>
        <end position="726"/>
    </location>
</feature>
<name>A0ABM3D061_SALSA</name>
<feature type="compositionally biased region" description="Basic and acidic residues" evidence="5">
    <location>
        <begin position="284"/>
        <end position="313"/>
    </location>
</feature>
<feature type="compositionally biased region" description="Basic and acidic residues" evidence="5">
    <location>
        <begin position="135"/>
        <end position="155"/>
    </location>
</feature>
<evidence type="ECO:0000313" key="8">
    <source>
        <dbReference type="RefSeq" id="XP_045552187.1"/>
    </source>
</evidence>
<dbReference type="Pfam" id="PF03250">
    <property type="entry name" value="Tropomodulin"/>
    <property type="match status" value="1"/>
</dbReference>
<sequence>MSRRKMRNQRPAESEEDSDIDNLLAALTLAEVEELQSELTVIDPDPTVPVGLRQKNQTDKQPSIKYNRGAMLDYCERETKKLIQRELSFEEPTTDRVKREHLKKMGKSCDSFFYFKSDDQDDQDVMDLNFSAVETPKEDISKDKEEKPQSKDLKGEGGSGEGNEERPHSRLGGDEDKDHEKKEDKIVEKSNEVQVEENEKKEECKKKEKGSNKTLDLISKLQTKKEDTKEKEQKDIRKKTVSKTKDLISKLQGHADKDDTKEKEKKEKPQKMKDSKTTRGIFSKVEEKQKERRGTEVKEKRNNEKDKDSENTKSHRKPSRVQDETQRDKVKNTERTPNKNSKASNVNLENSSREERSAGEVMEGDEEDEEASMFDELLEHVRKDDPLMTELNVNNSDVIKTHTLIQFAEALQHNTHVKTFALANTRADDHVAYAIAGTLRNNTSLTNVILDSNHLTGKGILAVVHALEKNVTVTELRFHNQRHICGGKTEMEVANVLRNNTRLLKLGYGFELAGPRMTMTNILSRNMDLQRQRRLEEKKQAQAQPSQQPKPYQPTRQTPQPQPQTNTKKKTLPLGKFSCEPSTQPQFKSVGETKRTGNLLKTSPFLSPPKPSPEPFHKVSPKAVGKLNPKAWGSRSGPGSTTPPPQAGDGVSGPGSTPPQAGDGVSGPGSTPPPLQALKAGRSGPAPPPPPAPVLEGLRKALMPASQRKLNGQTSRHGERNTRDQLLDSIRNSTMKALKKVGTGEEWKLFVKAAS</sequence>
<feature type="compositionally biased region" description="Low complexity" evidence="5">
    <location>
        <begin position="541"/>
        <end position="566"/>
    </location>
</feature>
<dbReference type="PANTHER" id="PTHR10901">
    <property type="entry name" value="TROPOMODULIN"/>
    <property type="match status" value="1"/>
</dbReference>
<feature type="compositionally biased region" description="Polar residues" evidence="5">
    <location>
        <begin position="338"/>
        <end position="350"/>
    </location>
</feature>
<feature type="compositionally biased region" description="Basic and acidic residues" evidence="5">
    <location>
        <begin position="243"/>
        <end position="277"/>
    </location>
</feature>
<feature type="region of interest" description="Disordered" evidence="5">
    <location>
        <begin position="1"/>
        <end position="20"/>
    </location>
</feature>
<dbReference type="PANTHER" id="PTHR10901:SF5">
    <property type="entry name" value="LEIOMODIN-1"/>
    <property type="match status" value="1"/>
</dbReference>
<evidence type="ECO:0000256" key="3">
    <source>
        <dbReference type="ARBA" id="ARBA00022490"/>
    </source>
</evidence>
<feature type="region of interest" description="Disordered" evidence="5">
    <location>
        <begin position="126"/>
        <end position="371"/>
    </location>
</feature>
<dbReference type="Proteomes" id="UP001652741">
    <property type="component" value="Chromosome ssa15"/>
</dbReference>
<keyword evidence="7" id="KW-1185">Reference proteome</keyword>
<evidence type="ECO:0000256" key="4">
    <source>
        <dbReference type="ARBA" id="ARBA00023212"/>
    </source>
</evidence>
<dbReference type="Gene3D" id="3.80.10.10">
    <property type="entry name" value="Ribonuclease Inhibitor"/>
    <property type="match status" value="1"/>
</dbReference>
<dbReference type="InterPro" id="IPR003124">
    <property type="entry name" value="WH2_dom"/>
</dbReference>
<proteinExistence type="predicted"/>
<reference evidence="8" key="1">
    <citation type="submission" date="2025-08" db="UniProtKB">
        <authorList>
            <consortium name="RefSeq"/>
        </authorList>
    </citation>
    <scope>IDENTIFICATION</scope>
</reference>
<feature type="region of interest" description="Disordered" evidence="5">
    <location>
        <begin position="532"/>
        <end position="728"/>
    </location>
</feature>
<dbReference type="GeneID" id="106572474"/>
<dbReference type="RefSeq" id="XP_045552187.1">
    <property type="nucleotide sequence ID" value="XM_045696231.1"/>
</dbReference>
<dbReference type="SUPFAM" id="SSF52047">
    <property type="entry name" value="RNI-like"/>
    <property type="match status" value="1"/>
</dbReference>
<accession>A0ABM3D061</accession>
<evidence type="ECO:0000256" key="2">
    <source>
        <dbReference type="ARBA" id="ARBA00004245"/>
    </source>
</evidence>
<comment type="subcellular location">
    <subcellularLocation>
        <location evidence="2">Cytoplasm</location>
        <location evidence="2">Cytoskeleton</location>
    </subcellularLocation>
    <subcellularLocation>
        <location evidence="1">Cytoplasm</location>
        <location evidence="1">Myofibril</location>
        <location evidence="1">Sarcomere</location>
    </subcellularLocation>
</comment>
<organism evidence="7 8">
    <name type="scientific">Salmo salar</name>
    <name type="common">Atlantic salmon</name>
    <dbReference type="NCBI Taxonomy" id="8030"/>
    <lineage>
        <taxon>Eukaryota</taxon>
        <taxon>Metazoa</taxon>
        <taxon>Chordata</taxon>
        <taxon>Craniata</taxon>
        <taxon>Vertebrata</taxon>
        <taxon>Euteleostomi</taxon>
        <taxon>Actinopterygii</taxon>
        <taxon>Neopterygii</taxon>
        <taxon>Teleostei</taxon>
        <taxon>Protacanthopterygii</taxon>
        <taxon>Salmoniformes</taxon>
        <taxon>Salmonidae</taxon>
        <taxon>Salmoninae</taxon>
        <taxon>Salmo</taxon>
    </lineage>
</organism>
<keyword evidence="4" id="KW-0206">Cytoskeleton</keyword>
<evidence type="ECO:0000259" key="6">
    <source>
        <dbReference type="PROSITE" id="PS51082"/>
    </source>
</evidence>
<evidence type="ECO:0000256" key="1">
    <source>
        <dbReference type="ARBA" id="ARBA00004204"/>
    </source>
</evidence>
<feature type="compositionally biased region" description="Basic and acidic residues" evidence="5">
    <location>
        <begin position="163"/>
        <end position="211"/>
    </location>
</feature>
<gene>
    <name evidence="8" type="primary">LOC106572474</name>
</gene>
<keyword evidence="3" id="KW-0963">Cytoplasm</keyword>
<dbReference type="InterPro" id="IPR004934">
    <property type="entry name" value="TMOD"/>
</dbReference>
<feature type="compositionally biased region" description="Basic and acidic residues" evidence="5">
    <location>
        <begin position="320"/>
        <end position="337"/>
    </location>
</feature>
<feature type="compositionally biased region" description="Acidic residues" evidence="5">
    <location>
        <begin position="362"/>
        <end position="371"/>
    </location>
</feature>